<gene>
    <name evidence="1" type="ORF">JCM19274_2891</name>
</gene>
<evidence type="ECO:0000313" key="1">
    <source>
        <dbReference type="EMBL" id="GAL81907.1"/>
    </source>
</evidence>
<dbReference type="EMBL" id="BBNU01000019">
    <property type="protein sequence ID" value="GAL81907.1"/>
    <property type="molecule type" value="Genomic_DNA"/>
</dbReference>
<name>A0A090X6U8_9FLAO</name>
<dbReference type="Proteomes" id="UP000029643">
    <property type="component" value="Unassembled WGS sequence"/>
</dbReference>
<proteinExistence type="predicted"/>
<reference evidence="1 2" key="1">
    <citation type="journal article" date="2014" name="Genome Announc.">
        <title>Draft Genome Sequences of Marine Flavobacterium Algibacter lectus Strains SS8 and NR4.</title>
        <authorList>
            <person name="Takatani N."/>
            <person name="Nakanishi M."/>
            <person name="Meirelles P."/>
            <person name="Mino S."/>
            <person name="Suda W."/>
            <person name="Oshima K."/>
            <person name="Hattori M."/>
            <person name="Ohkuma M."/>
            <person name="Hosokawa M."/>
            <person name="Miyashita K."/>
            <person name="Thompson F.L."/>
            <person name="Niwa A."/>
            <person name="Sawabe T."/>
            <person name="Sawabe T."/>
        </authorList>
    </citation>
    <scope>NUCLEOTIDE SEQUENCE [LARGE SCALE GENOMIC DNA]</scope>
    <source>
        <strain evidence="2">JCM19274</strain>
    </source>
</reference>
<comment type="caution">
    <text evidence="1">The sequence shown here is derived from an EMBL/GenBank/DDBJ whole genome shotgun (WGS) entry which is preliminary data.</text>
</comment>
<dbReference type="AlphaFoldDB" id="A0A090X6U8"/>
<organism evidence="1 2">
    <name type="scientific">Algibacter lectus</name>
    <dbReference type="NCBI Taxonomy" id="221126"/>
    <lineage>
        <taxon>Bacteria</taxon>
        <taxon>Pseudomonadati</taxon>
        <taxon>Bacteroidota</taxon>
        <taxon>Flavobacteriia</taxon>
        <taxon>Flavobacteriales</taxon>
        <taxon>Flavobacteriaceae</taxon>
        <taxon>Algibacter</taxon>
    </lineage>
</organism>
<accession>A0A090X6U8</accession>
<evidence type="ECO:0000313" key="2">
    <source>
        <dbReference type="Proteomes" id="UP000029643"/>
    </source>
</evidence>
<sequence length="49" mass="5575">MELTLVSNFKKNIMKINYIKQLLLLSLVVLTTGCNDAEFLDTPPETFLT</sequence>
<protein>
    <submittedName>
        <fullName evidence="1">Uncharacterized protein</fullName>
    </submittedName>
</protein>